<dbReference type="AlphaFoldDB" id="A0A9P1N797"/>
<evidence type="ECO:0000256" key="5">
    <source>
        <dbReference type="SAM" id="Phobius"/>
    </source>
</evidence>
<dbReference type="InterPro" id="IPR019427">
    <property type="entry name" value="7TM_GPCR_serpentine_rcpt_Srw"/>
</dbReference>
<feature type="domain" description="G-protein coupled receptors family 1 profile" evidence="6">
    <location>
        <begin position="1"/>
        <end position="246"/>
    </location>
</feature>
<protein>
    <recommendedName>
        <fullName evidence="6">G-protein coupled receptors family 1 profile domain-containing protein</fullName>
    </recommendedName>
</protein>
<feature type="transmembrane region" description="Helical" evidence="5">
    <location>
        <begin position="214"/>
        <end position="236"/>
    </location>
</feature>
<keyword evidence="4 5" id="KW-0472">Membrane</keyword>
<keyword evidence="8" id="KW-1185">Reference proteome</keyword>
<evidence type="ECO:0000259" key="6">
    <source>
        <dbReference type="PROSITE" id="PS50262"/>
    </source>
</evidence>
<dbReference type="InterPro" id="IPR017452">
    <property type="entry name" value="GPCR_Rhodpsn_7TM"/>
</dbReference>
<sequence length="246" mass="27756">MRTSSTNVVLLGMSLIDIFSMALEVYDDYDFLFQWDEFPDICYEPQSYYRVLISQIGMVAVSFSRLVSTYLSLSLVSIRAFAISKIMNPKFNFLTKPKTGWLTILANLICCGLICVPEILSYSIGSQEYFPAKECKKKYPENYKKPEYFCVISPWIISDISVQGLLDSVMAKHLPVVLFIIMTIVLIGAIRNASKNQENSGISRKDDSDKTSKLVLFTTISVIIAELPVGILYVVQSLCQDTPGWM</sequence>
<keyword evidence="3 5" id="KW-1133">Transmembrane helix</keyword>
<accession>A0A9P1N797</accession>
<dbReference type="PANTHER" id="PTHR22751">
    <property type="entry name" value="G-PROTEIN COUPLED RECEPTOR-RELATED"/>
    <property type="match status" value="1"/>
</dbReference>
<reference evidence="7" key="1">
    <citation type="submission" date="2022-11" db="EMBL/GenBank/DDBJ databases">
        <authorList>
            <person name="Kikuchi T."/>
        </authorList>
    </citation>
    <scope>NUCLEOTIDE SEQUENCE</scope>
    <source>
        <strain evidence="7">PS1010</strain>
    </source>
</reference>
<organism evidence="7 8">
    <name type="scientific">Caenorhabditis angaria</name>
    <dbReference type="NCBI Taxonomy" id="860376"/>
    <lineage>
        <taxon>Eukaryota</taxon>
        <taxon>Metazoa</taxon>
        <taxon>Ecdysozoa</taxon>
        <taxon>Nematoda</taxon>
        <taxon>Chromadorea</taxon>
        <taxon>Rhabditida</taxon>
        <taxon>Rhabditina</taxon>
        <taxon>Rhabditomorpha</taxon>
        <taxon>Rhabditoidea</taxon>
        <taxon>Rhabditidae</taxon>
        <taxon>Peloderinae</taxon>
        <taxon>Caenorhabditis</taxon>
    </lineage>
</organism>
<dbReference type="GO" id="GO:0016020">
    <property type="term" value="C:membrane"/>
    <property type="evidence" value="ECO:0007669"/>
    <property type="project" value="UniProtKB-SubCell"/>
</dbReference>
<evidence type="ECO:0000313" key="7">
    <source>
        <dbReference type="EMBL" id="CAI5450686.1"/>
    </source>
</evidence>
<dbReference type="PANTHER" id="PTHR22751:SF288">
    <property type="entry name" value="G-PROTEIN COUPLED RECEPTORS FAMILY 1 PROFILE DOMAIN-CONTAINING PROTEIN"/>
    <property type="match status" value="1"/>
</dbReference>
<dbReference type="Pfam" id="PF10324">
    <property type="entry name" value="7TM_GPCR_Srw"/>
    <property type="match status" value="1"/>
</dbReference>
<evidence type="ECO:0000313" key="8">
    <source>
        <dbReference type="Proteomes" id="UP001152747"/>
    </source>
</evidence>
<feature type="transmembrane region" description="Helical" evidence="5">
    <location>
        <begin position="7"/>
        <end position="26"/>
    </location>
</feature>
<dbReference type="Gene3D" id="1.20.1070.10">
    <property type="entry name" value="Rhodopsin 7-helix transmembrane proteins"/>
    <property type="match status" value="1"/>
</dbReference>
<dbReference type="Proteomes" id="UP001152747">
    <property type="component" value="Unassembled WGS sequence"/>
</dbReference>
<comment type="subcellular location">
    <subcellularLocation>
        <location evidence="1">Membrane</location>
    </subcellularLocation>
</comment>
<evidence type="ECO:0000256" key="4">
    <source>
        <dbReference type="ARBA" id="ARBA00023136"/>
    </source>
</evidence>
<evidence type="ECO:0000256" key="3">
    <source>
        <dbReference type="ARBA" id="ARBA00022989"/>
    </source>
</evidence>
<feature type="transmembrane region" description="Helical" evidence="5">
    <location>
        <begin position="174"/>
        <end position="193"/>
    </location>
</feature>
<dbReference type="GO" id="GO:0008528">
    <property type="term" value="F:G protein-coupled peptide receptor activity"/>
    <property type="evidence" value="ECO:0007669"/>
    <property type="project" value="InterPro"/>
</dbReference>
<dbReference type="PROSITE" id="PS50262">
    <property type="entry name" value="G_PROTEIN_RECEP_F1_2"/>
    <property type="match status" value="1"/>
</dbReference>
<feature type="transmembrane region" description="Helical" evidence="5">
    <location>
        <begin position="56"/>
        <end position="78"/>
    </location>
</feature>
<gene>
    <name evidence="7" type="ORF">CAMP_LOCUS13323</name>
</gene>
<proteinExistence type="predicted"/>
<feature type="transmembrane region" description="Helical" evidence="5">
    <location>
        <begin position="99"/>
        <end position="120"/>
    </location>
</feature>
<dbReference type="OrthoDB" id="5889111at2759"/>
<evidence type="ECO:0000256" key="2">
    <source>
        <dbReference type="ARBA" id="ARBA00022692"/>
    </source>
</evidence>
<keyword evidence="2 5" id="KW-0812">Transmembrane</keyword>
<dbReference type="SUPFAM" id="SSF81321">
    <property type="entry name" value="Family A G protein-coupled receptor-like"/>
    <property type="match status" value="1"/>
</dbReference>
<name>A0A9P1N797_9PELO</name>
<evidence type="ECO:0000256" key="1">
    <source>
        <dbReference type="ARBA" id="ARBA00004370"/>
    </source>
</evidence>
<dbReference type="EMBL" id="CANHGI010000005">
    <property type="protein sequence ID" value="CAI5450686.1"/>
    <property type="molecule type" value="Genomic_DNA"/>
</dbReference>
<comment type="caution">
    <text evidence="7">The sequence shown here is derived from an EMBL/GenBank/DDBJ whole genome shotgun (WGS) entry which is preliminary data.</text>
</comment>